<dbReference type="Proteomes" id="UP001148614">
    <property type="component" value="Unassembled WGS sequence"/>
</dbReference>
<keyword evidence="5 6" id="KW-0472">Membrane</keyword>
<evidence type="ECO:0000256" key="6">
    <source>
        <dbReference type="SAM" id="Phobius"/>
    </source>
</evidence>
<dbReference type="AlphaFoldDB" id="A0A9W8NA05"/>
<organism evidence="7 8">
    <name type="scientific">Xylaria arbuscula</name>
    <dbReference type="NCBI Taxonomy" id="114810"/>
    <lineage>
        <taxon>Eukaryota</taxon>
        <taxon>Fungi</taxon>
        <taxon>Dikarya</taxon>
        <taxon>Ascomycota</taxon>
        <taxon>Pezizomycotina</taxon>
        <taxon>Sordariomycetes</taxon>
        <taxon>Xylariomycetidae</taxon>
        <taxon>Xylariales</taxon>
        <taxon>Xylariaceae</taxon>
        <taxon>Xylaria</taxon>
    </lineage>
</organism>
<evidence type="ECO:0000256" key="5">
    <source>
        <dbReference type="ARBA" id="ARBA00023136"/>
    </source>
</evidence>
<feature type="transmembrane region" description="Helical" evidence="6">
    <location>
        <begin position="311"/>
        <end position="329"/>
    </location>
</feature>
<dbReference type="InterPro" id="IPR011701">
    <property type="entry name" value="MFS"/>
</dbReference>
<dbReference type="InterPro" id="IPR036259">
    <property type="entry name" value="MFS_trans_sf"/>
</dbReference>
<reference evidence="7" key="1">
    <citation type="submission" date="2022-07" db="EMBL/GenBank/DDBJ databases">
        <title>Genome Sequence of Xylaria arbuscula.</title>
        <authorList>
            <person name="Buettner E."/>
        </authorList>
    </citation>
    <scope>NUCLEOTIDE SEQUENCE</scope>
    <source>
        <strain evidence="7">VT107</strain>
    </source>
</reference>
<evidence type="ECO:0000256" key="4">
    <source>
        <dbReference type="ARBA" id="ARBA00022989"/>
    </source>
</evidence>
<dbReference type="Pfam" id="PF07690">
    <property type="entry name" value="MFS_1"/>
    <property type="match status" value="1"/>
</dbReference>
<keyword evidence="4 6" id="KW-1133">Transmembrane helix</keyword>
<evidence type="ECO:0000313" key="8">
    <source>
        <dbReference type="Proteomes" id="UP001148614"/>
    </source>
</evidence>
<dbReference type="VEuPathDB" id="FungiDB:F4678DRAFT_416800"/>
<dbReference type="PANTHER" id="PTHR43791:SF70">
    <property type="entry name" value="MAJOR FACILITATOR SUPERFAMILY (MFS) PROFILE DOMAIN-CONTAINING PROTEIN"/>
    <property type="match status" value="1"/>
</dbReference>
<feature type="transmembrane region" description="Helical" evidence="6">
    <location>
        <begin position="178"/>
        <end position="199"/>
    </location>
</feature>
<evidence type="ECO:0008006" key="9">
    <source>
        <dbReference type="Google" id="ProtNLM"/>
    </source>
</evidence>
<dbReference type="SUPFAM" id="SSF103473">
    <property type="entry name" value="MFS general substrate transporter"/>
    <property type="match status" value="1"/>
</dbReference>
<dbReference type="GO" id="GO:0022857">
    <property type="term" value="F:transmembrane transporter activity"/>
    <property type="evidence" value="ECO:0007669"/>
    <property type="project" value="InterPro"/>
</dbReference>
<dbReference type="EMBL" id="JANPWZ010001564">
    <property type="protein sequence ID" value="KAJ3564857.1"/>
    <property type="molecule type" value="Genomic_DNA"/>
</dbReference>
<sequence>MEDKVTVTTAPRRASLPSLSEKTLAARWPRPRLAGGFQCIEANRQTPAAITYGNIPSAVLGQDKHKFCKRLRAAEGHKLAWTAIFMVNIPFLHRVFGSPARGRVCAPEATSWEIHWKHRSYLGLADNYNAGMQELRRDSREPVSARRVRVCGKSGIRAVSLDVYVNLGFRITTGLPQWQYVFLIFGSISLTWGIVFLAFMPDLPTTARFLNNRQRIVAVERVAQNRQGVKNHHFKTYQMWQCLRDPKTWILFFMSIAAQIPNAAQSTFTSIILGTFGFDILQTQYMQIPGNVIQVLSLLASGYISSRFPNMRCAVMLVGNLIIGPQTFIEKEAPLYTSACILIGYSVKTLLVVVLYAYMWAVNKKRDREAAVSGPGLNAEQEKEAIEKGMQDVTELDNPGFSPYERDVGSYTERLRSTLLRPETWHAAISWNACKAQGAI</sequence>
<evidence type="ECO:0000313" key="7">
    <source>
        <dbReference type="EMBL" id="KAJ3564857.1"/>
    </source>
</evidence>
<dbReference type="Gene3D" id="1.20.1250.20">
    <property type="entry name" value="MFS general substrate transporter like domains"/>
    <property type="match status" value="1"/>
</dbReference>
<keyword evidence="2" id="KW-0813">Transport</keyword>
<protein>
    <recommendedName>
        <fullName evidence="9">Major facilitator superfamily (MFS) profile domain-containing protein</fullName>
    </recommendedName>
</protein>
<evidence type="ECO:0000256" key="2">
    <source>
        <dbReference type="ARBA" id="ARBA00022448"/>
    </source>
</evidence>
<accession>A0A9W8NA05</accession>
<evidence type="ECO:0000256" key="1">
    <source>
        <dbReference type="ARBA" id="ARBA00004141"/>
    </source>
</evidence>
<comment type="caution">
    <text evidence="7">The sequence shown here is derived from an EMBL/GenBank/DDBJ whole genome shotgun (WGS) entry which is preliminary data.</text>
</comment>
<dbReference type="PANTHER" id="PTHR43791">
    <property type="entry name" value="PERMEASE-RELATED"/>
    <property type="match status" value="1"/>
</dbReference>
<evidence type="ECO:0000256" key="3">
    <source>
        <dbReference type="ARBA" id="ARBA00022692"/>
    </source>
</evidence>
<proteinExistence type="predicted"/>
<keyword evidence="8" id="KW-1185">Reference proteome</keyword>
<name>A0A9W8NA05_9PEZI</name>
<comment type="subcellular location">
    <subcellularLocation>
        <location evidence="1">Membrane</location>
        <topology evidence="1">Multi-pass membrane protein</topology>
    </subcellularLocation>
</comment>
<keyword evidence="3 6" id="KW-0812">Transmembrane</keyword>
<feature type="transmembrane region" description="Helical" evidence="6">
    <location>
        <begin position="335"/>
        <end position="358"/>
    </location>
</feature>
<feature type="transmembrane region" description="Helical" evidence="6">
    <location>
        <begin position="249"/>
        <end position="273"/>
    </location>
</feature>
<dbReference type="GO" id="GO:0016020">
    <property type="term" value="C:membrane"/>
    <property type="evidence" value="ECO:0007669"/>
    <property type="project" value="UniProtKB-SubCell"/>
</dbReference>
<gene>
    <name evidence="7" type="ORF">NPX13_g7702</name>
</gene>